<evidence type="ECO:0000256" key="3">
    <source>
        <dbReference type="ARBA" id="ARBA00022517"/>
    </source>
</evidence>
<feature type="compositionally biased region" description="Acidic residues" evidence="9">
    <location>
        <begin position="192"/>
        <end position="221"/>
    </location>
</feature>
<keyword evidence="12" id="KW-1185">Reference proteome</keyword>
<keyword evidence="6" id="KW-0863">Zinc-finger</keyword>
<dbReference type="SMART" id="SM00451">
    <property type="entry name" value="ZnF_U1"/>
    <property type="match status" value="2"/>
</dbReference>
<dbReference type="OrthoDB" id="19329at2759"/>
<keyword evidence="5" id="KW-0677">Repeat</keyword>
<proteinExistence type="inferred from homology"/>
<comment type="subcellular location">
    <subcellularLocation>
        <location evidence="1">Cytoplasm</location>
    </subcellularLocation>
</comment>
<protein>
    <submittedName>
        <fullName evidence="11">Pre-60S factor rei1</fullName>
    </submittedName>
</protein>
<feature type="region of interest" description="Disordered" evidence="9">
    <location>
        <begin position="173"/>
        <end position="260"/>
    </location>
</feature>
<dbReference type="InterPro" id="IPR040025">
    <property type="entry name" value="Znf622/Rei1/Reh1"/>
</dbReference>
<feature type="domain" description="C2H2-type" evidence="10">
    <location>
        <begin position="89"/>
        <end position="111"/>
    </location>
</feature>
<dbReference type="GO" id="GO:0042273">
    <property type="term" value="P:ribosomal large subunit biogenesis"/>
    <property type="evidence" value="ECO:0007669"/>
    <property type="project" value="TreeGrafter"/>
</dbReference>
<evidence type="ECO:0000256" key="2">
    <source>
        <dbReference type="ARBA" id="ARBA00022490"/>
    </source>
</evidence>
<dbReference type="GO" id="GO:0030687">
    <property type="term" value="C:preribosome, large subunit precursor"/>
    <property type="evidence" value="ECO:0007669"/>
    <property type="project" value="TreeGrafter"/>
</dbReference>
<keyword evidence="7" id="KW-0862">Zinc</keyword>
<evidence type="ECO:0000256" key="8">
    <source>
        <dbReference type="ARBA" id="ARBA00034126"/>
    </source>
</evidence>
<dbReference type="InterPro" id="IPR013087">
    <property type="entry name" value="Znf_C2H2_type"/>
</dbReference>
<evidence type="ECO:0000256" key="1">
    <source>
        <dbReference type="ARBA" id="ARBA00004496"/>
    </source>
</evidence>
<dbReference type="GO" id="GO:0005737">
    <property type="term" value="C:cytoplasm"/>
    <property type="evidence" value="ECO:0007669"/>
    <property type="project" value="UniProtKB-SubCell"/>
</dbReference>
<dbReference type="Gene3D" id="3.30.160.60">
    <property type="entry name" value="Classic Zinc Finger"/>
    <property type="match status" value="1"/>
</dbReference>
<dbReference type="Proteomes" id="UP001149813">
    <property type="component" value="Unassembled WGS sequence"/>
</dbReference>
<reference evidence="11" key="1">
    <citation type="submission" date="2022-07" db="EMBL/GenBank/DDBJ databases">
        <title>Phylogenomic reconstructions and comparative analyses of Kickxellomycotina fungi.</title>
        <authorList>
            <person name="Reynolds N.K."/>
            <person name="Stajich J.E."/>
            <person name="Barry K."/>
            <person name="Grigoriev I.V."/>
            <person name="Crous P."/>
            <person name="Smith M.E."/>
        </authorList>
    </citation>
    <scope>NUCLEOTIDE SEQUENCE</scope>
    <source>
        <strain evidence="11">NBRC 32514</strain>
    </source>
</reference>
<dbReference type="InterPro" id="IPR022755">
    <property type="entry name" value="Znf_C2H2_jaz"/>
</dbReference>
<comment type="caution">
    <text evidence="11">The sequence shown here is derived from an EMBL/GenBank/DDBJ whole genome shotgun (WGS) entry which is preliminary data.</text>
</comment>
<evidence type="ECO:0000313" key="11">
    <source>
        <dbReference type="EMBL" id="KAJ1725240.1"/>
    </source>
</evidence>
<dbReference type="PANTHER" id="PTHR13182">
    <property type="entry name" value="ZINC FINGER PROTEIN 622"/>
    <property type="match status" value="1"/>
</dbReference>
<evidence type="ECO:0000256" key="4">
    <source>
        <dbReference type="ARBA" id="ARBA00022723"/>
    </source>
</evidence>
<feature type="compositionally biased region" description="Low complexity" evidence="9">
    <location>
        <begin position="173"/>
        <end position="182"/>
    </location>
</feature>
<feature type="domain" description="C2H2-type" evidence="10">
    <location>
        <begin position="24"/>
        <end position="46"/>
    </location>
</feature>
<evidence type="ECO:0000256" key="7">
    <source>
        <dbReference type="ARBA" id="ARBA00022833"/>
    </source>
</evidence>
<dbReference type="GO" id="GO:0008270">
    <property type="term" value="F:zinc ion binding"/>
    <property type="evidence" value="ECO:0007669"/>
    <property type="project" value="UniProtKB-KW"/>
</dbReference>
<dbReference type="InterPro" id="IPR003604">
    <property type="entry name" value="Matrin/U1-like-C_Znf_C2H2"/>
</dbReference>
<keyword evidence="3" id="KW-0690">Ribosome biogenesis</keyword>
<dbReference type="SUPFAM" id="SSF57667">
    <property type="entry name" value="beta-beta-alpha zinc fingers"/>
    <property type="match status" value="3"/>
</dbReference>
<organism evidence="11 12">
    <name type="scientific">Coemansia erecta</name>
    <dbReference type="NCBI Taxonomy" id="147472"/>
    <lineage>
        <taxon>Eukaryota</taxon>
        <taxon>Fungi</taxon>
        <taxon>Fungi incertae sedis</taxon>
        <taxon>Zoopagomycota</taxon>
        <taxon>Kickxellomycotina</taxon>
        <taxon>Kickxellomycetes</taxon>
        <taxon>Kickxellales</taxon>
        <taxon>Kickxellaceae</taxon>
        <taxon>Coemansia</taxon>
    </lineage>
</organism>
<feature type="region of interest" description="Disordered" evidence="9">
    <location>
        <begin position="389"/>
        <end position="410"/>
    </location>
</feature>
<dbReference type="GO" id="GO:0003676">
    <property type="term" value="F:nucleic acid binding"/>
    <property type="evidence" value="ECO:0007669"/>
    <property type="project" value="InterPro"/>
</dbReference>
<gene>
    <name evidence="11" type="primary">REI1</name>
    <name evidence="11" type="ORF">LPJ53_000569</name>
</gene>
<dbReference type="InterPro" id="IPR036236">
    <property type="entry name" value="Znf_C2H2_sf"/>
</dbReference>
<evidence type="ECO:0000256" key="9">
    <source>
        <dbReference type="SAM" id="MobiDB-lite"/>
    </source>
</evidence>
<keyword evidence="4" id="KW-0479">Metal-binding</keyword>
<accession>A0A9W7Y5U1</accession>
<comment type="similarity">
    <text evidence="8">Belongs to the REI1 family.</text>
</comment>
<dbReference type="InterPro" id="IPR041661">
    <property type="entry name" value="ZN622/Rei1/Reh1_Znf-C2H2"/>
</dbReference>
<feature type="compositionally biased region" description="Polar residues" evidence="9">
    <location>
        <begin position="223"/>
        <end position="245"/>
    </location>
</feature>
<evidence type="ECO:0000256" key="6">
    <source>
        <dbReference type="ARBA" id="ARBA00022771"/>
    </source>
</evidence>
<dbReference type="SMART" id="SM00355">
    <property type="entry name" value="ZnF_C2H2"/>
    <property type="match status" value="4"/>
</dbReference>
<name>A0A9W7Y5U1_9FUNG</name>
<dbReference type="PANTHER" id="PTHR13182:SF8">
    <property type="entry name" value="CYTOPLASMIC 60S SUBUNIT BIOGENESIS FACTOR ZNF622"/>
    <property type="match status" value="1"/>
</dbReference>
<evidence type="ECO:0000256" key="5">
    <source>
        <dbReference type="ARBA" id="ARBA00022737"/>
    </source>
</evidence>
<evidence type="ECO:0000259" key="10">
    <source>
        <dbReference type="PROSITE" id="PS00028"/>
    </source>
</evidence>
<dbReference type="Pfam" id="PF12171">
    <property type="entry name" value="zf-C2H2_jaz"/>
    <property type="match status" value="1"/>
</dbReference>
<dbReference type="PROSITE" id="PS00028">
    <property type="entry name" value="ZINC_FINGER_C2H2_1"/>
    <property type="match status" value="2"/>
</dbReference>
<dbReference type="AlphaFoldDB" id="A0A9W7Y5U1"/>
<evidence type="ECO:0000313" key="12">
    <source>
        <dbReference type="Proteomes" id="UP001149813"/>
    </source>
</evidence>
<keyword evidence="2" id="KW-0963">Cytoplasm</keyword>
<dbReference type="Pfam" id="PF12756">
    <property type="entry name" value="zf-C2H2_2"/>
    <property type="match status" value="1"/>
</dbReference>
<sequence>MDGSTSTQGGALPTNANNTPLFTCMACQVAFYSADQQRSHYRTDWHRYNLKRKVAELPSITAESFAQRVLAQQAKTLEDEKKKGFSAECTVCRKSYGSENGFKNHLESKKHKEAEAKMVERMQAEEDLRAEQEAIAESLASAYISNSNAGAQQNTDDSAAAAAIVSAVESAVDAVPPVSASERNPKVSDFPISDDEESSEDEDDDEDEDDEDDAEEGEDQGTGDKTQTADADTQEKQPTSESVLRSQERSIKQELQQATTEEEVVKILEKKKTTSVRLNIETDCLFCTHKSPSFDDNMSHMSHAHSLFIPDLEYLVDLRGLVKYLADKLSVANVCLYCNGRGRALQSLDAVRKHMLDKGHCKIAYETEIDVLEISDFYDFSSTYPDAHEHDADEEVEGSTALVKGSGKYGGPDALEEEDGELVLPSGARIGHRSLQRYYKQSIPLERTEKDSVVIHKMLTNYSENPGQFNTQLIQSRQNRAMVLAMPGGRQAVKDFTMYKEKRARQDFANRIGMRMNGLQKYYREANPI</sequence>
<dbReference type="EMBL" id="JANBOJ010000009">
    <property type="protein sequence ID" value="KAJ1725240.1"/>
    <property type="molecule type" value="Genomic_DNA"/>
</dbReference>